<reference evidence="1 2" key="1">
    <citation type="journal article" date="2016" name="Mol. Biol. Evol.">
        <title>Comparative Genomics of Early-Diverging Mushroom-Forming Fungi Provides Insights into the Origins of Lignocellulose Decay Capabilities.</title>
        <authorList>
            <person name="Nagy L.G."/>
            <person name="Riley R."/>
            <person name="Tritt A."/>
            <person name="Adam C."/>
            <person name="Daum C."/>
            <person name="Floudas D."/>
            <person name="Sun H."/>
            <person name="Yadav J.S."/>
            <person name="Pangilinan J."/>
            <person name="Larsson K.H."/>
            <person name="Matsuura K."/>
            <person name="Barry K."/>
            <person name="Labutti K."/>
            <person name="Kuo R."/>
            <person name="Ohm R.A."/>
            <person name="Bhattacharya S.S."/>
            <person name="Shirouzu T."/>
            <person name="Yoshinaga Y."/>
            <person name="Martin F.M."/>
            <person name="Grigoriev I.V."/>
            <person name="Hibbett D.S."/>
        </authorList>
    </citation>
    <scope>NUCLEOTIDE SEQUENCE [LARGE SCALE GENOMIC DNA]</scope>
    <source>
        <strain evidence="1 2">L-15889</strain>
    </source>
</reference>
<organism evidence="1 2">
    <name type="scientific">Daedalea quercina L-15889</name>
    <dbReference type="NCBI Taxonomy" id="1314783"/>
    <lineage>
        <taxon>Eukaryota</taxon>
        <taxon>Fungi</taxon>
        <taxon>Dikarya</taxon>
        <taxon>Basidiomycota</taxon>
        <taxon>Agaricomycotina</taxon>
        <taxon>Agaricomycetes</taxon>
        <taxon>Polyporales</taxon>
        <taxon>Fomitopsis</taxon>
    </lineage>
</organism>
<dbReference type="AlphaFoldDB" id="A0A165T1I3"/>
<gene>
    <name evidence="1" type="ORF">DAEQUDRAFT_722413</name>
</gene>
<keyword evidence="2" id="KW-1185">Reference proteome</keyword>
<dbReference type="STRING" id="1314783.A0A165T1I3"/>
<evidence type="ECO:0008006" key="3">
    <source>
        <dbReference type="Google" id="ProtNLM"/>
    </source>
</evidence>
<evidence type="ECO:0000313" key="2">
    <source>
        <dbReference type="Proteomes" id="UP000076727"/>
    </source>
</evidence>
<sequence length="487" mass="55076">MESAALQYKLELVKAGQDDGRPSPLSPAERLAILKEHQAAWTELVPSYEKAAPMLTGQTWELYGGVFAQGQGQSSINFRQLPSAIRGIDEKEWSINDIGFEIRDFGIDPAQNLLVAIQMPDSPTSVFHVHLRDIYTSAPHSAAPNPAVLTLQPEGPQVSYTIQISGDYLGVLVLSANEISHEVVIWNWKTGVCKLRYIGRTLETFTFLSERHVLLGLTKRPLDQDELRVLRAAEEPNLMVVDFLASSGELTNLEEAEFVCAFHYPAMLNHAVPLGLTVRSDPAPNWAPHPDSTAPFYTARGDRLLVITFTVYSILDGHTQLLLFVRTSSLLAHVEALRDETKHRFRWDEWGPSQTRMMRAPRTHSGVWVCYVFGMKFVTSKKLRGKPKYIEVYDFNQFAGDRRAMPEPEAQEDSLLDGRWTSRAETKLPEGIFGEEVTTSLPYRMRVMLPPRGDGDRDFQCVMLSEDTFIIMSNDENHRRNIRILTF</sequence>
<name>A0A165T1I3_9APHY</name>
<dbReference type="EMBL" id="KV429039">
    <property type="protein sequence ID" value="KZT72794.1"/>
    <property type="molecule type" value="Genomic_DNA"/>
</dbReference>
<protein>
    <recommendedName>
        <fullName evidence="3">F-box domain-containing protein</fullName>
    </recommendedName>
</protein>
<dbReference type="OrthoDB" id="3256413at2759"/>
<dbReference type="Proteomes" id="UP000076727">
    <property type="component" value="Unassembled WGS sequence"/>
</dbReference>
<evidence type="ECO:0000313" key="1">
    <source>
        <dbReference type="EMBL" id="KZT72794.1"/>
    </source>
</evidence>
<accession>A0A165T1I3</accession>
<proteinExistence type="predicted"/>